<comment type="subcellular location">
    <subcellularLocation>
        <location evidence="1">Cell membrane</location>
        <topology evidence="1">Multi-pass membrane protein</topology>
    </subcellularLocation>
</comment>
<evidence type="ECO:0000256" key="2">
    <source>
        <dbReference type="ARBA" id="ARBA00022475"/>
    </source>
</evidence>
<feature type="transmembrane region" description="Helical" evidence="6">
    <location>
        <begin position="155"/>
        <end position="174"/>
    </location>
</feature>
<proteinExistence type="predicted"/>
<dbReference type="SUPFAM" id="SSF103481">
    <property type="entry name" value="Multidrug resistance efflux transporter EmrE"/>
    <property type="match status" value="2"/>
</dbReference>
<protein>
    <submittedName>
        <fullName evidence="8">Permease of the drug/metabolite transporter (DMT) superfamily</fullName>
    </submittedName>
</protein>
<organism evidence="8 9">
    <name type="scientific">Maridesulfovibrio ferrireducens</name>
    <dbReference type="NCBI Taxonomy" id="246191"/>
    <lineage>
        <taxon>Bacteria</taxon>
        <taxon>Pseudomonadati</taxon>
        <taxon>Thermodesulfobacteriota</taxon>
        <taxon>Desulfovibrionia</taxon>
        <taxon>Desulfovibrionales</taxon>
        <taxon>Desulfovibrionaceae</taxon>
        <taxon>Maridesulfovibrio</taxon>
    </lineage>
</organism>
<evidence type="ECO:0000259" key="7">
    <source>
        <dbReference type="Pfam" id="PF00892"/>
    </source>
</evidence>
<feature type="transmembrane region" description="Helical" evidence="6">
    <location>
        <begin position="274"/>
        <end position="291"/>
    </location>
</feature>
<keyword evidence="3 6" id="KW-0812">Transmembrane</keyword>
<evidence type="ECO:0000256" key="3">
    <source>
        <dbReference type="ARBA" id="ARBA00022692"/>
    </source>
</evidence>
<evidence type="ECO:0000256" key="5">
    <source>
        <dbReference type="ARBA" id="ARBA00023136"/>
    </source>
</evidence>
<dbReference type="InterPro" id="IPR000620">
    <property type="entry name" value="EamA_dom"/>
</dbReference>
<feature type="transmembrane region" description="Helical" evidence="6">
    <location>
        <begin position="186"/>
        <end position="208"/>
    </location>
</feature>
<feature type="transmembrane region" description="Helical" evidence="6">
    <location>
        <begin position="249"/>
        <end position="268"/>
    </location>
</feature>
<keyword evidence="9" id="KW-1185">Reference proteome</keyword>
<dbReference type="GO" id="GO:0005886">
    <property type="term" value="C:plasma membrane"/>
    <property type="evidence" value="ECO:0007669"/>
    <property type="project" value="UniProtKB-SubCell"/>
</dbReference>
<feature type="domain" description="EamA" evidence="7">
    <location>
        <begin position="155"/>
        <end position="291"/>
    </location>
</feature>
<feature type="transmembrane region" description="Helical" evidence="6">
    <location>
        <begin position="35"/>
        <end position="56"/>
    </location>
</feature>
<feature type="transmembrane region" description="Helical" evidence="6">
    <location>
        <begin position="68"/>
        <end position="86"/>
    </location>
</feature>
<dbReference type="PANTHER" id="PTHR32322:SF18">
    <property type="entry name" value="S-ADENOSYLMETHIONINE_S-ADENOSYLHOMOCYSTEINE TRANSPORTER"/>
    <property type="match status" value="1"/>
</dbReference>
<evidence type="ECO:0000313" key="9">
    <source>
        <dbReference type="Proteomes" id="UP000199053"/>
    </source>
</evidence>
<dbReference type="RefSeq" id="WP_092159561.1">
    <property type="nucleotide sequence ID" value="NZ_FNGA01000002.1"/>
</dbReference>
<feature type="transmembrane region" description="Helical" evidence="6">
    <location>
        <begin position="7"/>
        <end position="29"/>
    </location>
</feature>
<sequence length="293" mass="31107">MSSSSILYLKLIASVIFWGGTWIAGRILAGDMTPYSAAFLRFLFATFFMFILVCRATGKTPKCNKEDVLPLIFLGITGVALYNIMFFTGLQTVTAGRAALIIAAVPTVIAIGSAIIFKEKFTLSKAAGFLIALIGVSTVVGDGNPLAILTKGISFGDLCIIGCVFSWTAYSLAGKPVMKRVSPLNAVFWSCLFGAMMLSIPAFSHGLIAEVKVMSLLDLGCLLFLAFLGTSLAFSWYCEAIGKIGPSKTGIFINLVPITAILLGAIILDEQIGMSLIIGGTLTISGVWLTNRS</sequence>
<keyword evidence="2" id="KW-1003">Cell membrane</keyword>
<dbReference type="AlphaFoldDB" id="A0A1G9F4Y1"/>
<dbReference type="InterPro" id="IPR050638">
    <property type="entry name" value="AA-Vitamin_Transporters"/>
</dbReference>
<feature type="transmembrane region" description="Helical" evidence="6">
    <location>
        <begin position="98"/>
        <end position="117"/>
    </location>
</feature>
<dbReference type="STRING" id="246191.SAMN05660337_1386"/>
<dbReference type="OrthoDB" id="5186724at2"/>
<feature type="transmembrane region" description="Helical" evidence="6">
    <location>
        <begin position="214"/>
        <end position="237"/>
    </location>
</feature>
<dbReference type="PANTHER" id="PTHR32322">
    <property type="entry name" value="INNER MEMBRANE TRANSPORTER"/>
    <property type="match status" value="1"/>
</dbReference>
<feature type="transmembrane region" description="Helical" evidence="6">
    <location>
        <begin position="129"/>
        <end position="149"/>
    </location>
</feature>
<evidence type="ECO:0000313" key="8">
    <source>
        <dbReference type="EMBL" id="SDK83401.1"/>
    </source>
</evidence>
<evidence type="ECO:0000256" key="4">
    <source>
        <dbReference type="ARBA" id="ARBA00022989"/>
    </source>
</evidence>
<reference evidence="9" key="1">
    <citation type="submission" date="2016-10" db="EMBL/GenBank/DDBJ databases">
        <authorList>
            <person name="Varghese N."/>
            <person name="Submissions S."/>
        </authorList>
    </citation>
    <scope>NUCLEOTIDE SEQUENCE [LARGE SCALE GENOMIC DNA]</scope>
    <source>
        <strain evidence="9">DSM 16995</strain>
    </source>
</reference>
<evidence type="ECO:0000256" key="1">
    <source>
        <dbReference type="ARBA" id="ARBA00004651"/>
    </source>
</evidence>
<dbReference type="InterPro" id="IPR037185">
    <property type="entry name" value="EmrE-like"/>
</dbReference>
<name>A0A1G9F4Y1_9BACT</name>
<dbReference type="Proteomes" id="UP000199053">
    <property type="component" value="Unassembled WGS sequence"/>
</dbReference>
<keyword evidence="5 6" id="KW-0472">Membrane</keyword>
<evidence type="ECO:0000256" key="6">
    <source>
        <dbReference type="SAM" id="Phobius"/>
    </source>
</evidence>
<dbReference type="EMBL" id="FNGA01000002">
    <property type="protein sequence ID" value="SDK83401.1"/>
    <property type="molecule type" value="Genomic_DNA"/>
</dbReference>
<dbReference type="Pfam" id="PF00892">
    <property type="entry name" value="EamA"/>
    <property type="match status" value="2"/>
</dbReference>
<feature type="domain" description="EamA" evidence="7">
    <location>
        <begin position="8"/>
        <end position="139"/>
    </location>
</feature>
<accession>A0A1G9F4Y1</accession>
<keyword evidence="4 6" id="KW-1133">Transmembrane helix</keyword>
<gene>
    <name evidence="8" type="ORF">SAMN05660337_1386</name>
</gene>